<evidence type="ECO:0000313" key="3">
    <source>
        <dbReference type="EMBL" id="KXS15531.1"/>
    </source>
</evidence>
<dbReference type="Proteomes" id="UP000070544">
    <property type="component" value="Unassembled WGS sequence"/>
</dbReference>
<dbReference type="Pfam" id="PF10355">
    <property type="entry name" value="Ytp1"/>
    <property type="match status" value="1"/>
</dbReference>
<dbReference type="PANTHER" id="PTHR31685">
    <property type="entry name" value="INTEGRAL MEMBRANE PROTEIN (AFU_ORTHOLOGUE AFUA_6G12730)-RELATED"/>
    <property type="match status" value="1"/>
</dbReference>
<gene>
    <name evidence="3" type="ORF">M427DRAFT_32224</name>
</gene>
<accession>A0A139AFE4</accession>
<sequence>MNATDSPHAHGHMHMGATAPPAWVSDPHSFFGSVLPWEDPALLVHAALGVLVVVVCGLAASLALSPRRVPTPILILLPLVTLLSLVSLSARTSDRYSSVLAHSPASWLLIFLVFVWSASARVVARRGGKAEVTSDDDHRYVQLMESHPSTPTSETDHDHDTDDDTMSLSDTTHTASGTLHSPSILTPRRPLTKMDRVLHYTSLALLTYPIAVSTLGAIALRRWCFWDDGNYFPQCVAHFTKGGVLVSLAAWELSRRILSLFSSAPSHIAHSSAQLTPSASIRREQIVETVLLTAMGVIELVTEWRPQLDEMQQQHMSSALLTLTSSLPSVLVLLLPSLFSSHRSRSSNPPHIPNPFPALSIALIGMHMTMHDAQILSSGASLHVWFGQALVAAGVGRAVWVIAGGGGGMSDGRKGTEGPQGQRSLLALDVLALWALTTGGVFLAGAHDQAVELIHFSTLDASSYLAFLVSLSSVFVAWVVALCVVYLWGWTDRAGSVPEKV</sequence>
<feature type="domain" description="Protein YTP1-like C-terminal" evidence="2">
    <location>
        <begin position="217"/>
        <end position="486"/>
    </location>
</feature>
<dbReference type="AlphaFoldDB" id="A0A139AFE4"/>
<reference evidence="3 4" key="1">
    <citation type="journal article" date="2015" name="Genome Biol. Evol.">
        <title>Phylogenomic analyses indicate that early fungi evolved digesting cell walls of algal ancestors of land plants.</title>
        <authorList>
            <person name="Chang Y."/>
            <person name="Wang S."/>
            <person name="Sekimoto S."/>
            <person name="Aerts A.L."/>
            <person name="Choi C."/>
            <person name="Clum A."/>
            <person name="LaButti K.M."/>
            <person name="Lindquist E.A."/>
            <person name="Yee Ngan C."/>
            <person name="Ohm R.A."/>
            <person name="Salamov A.A."/>
            <person name="Grigoriev I.V."/>
            <person name="Spatafora J.W."/>
            <person name="Berbee M.L."/>
        </authorList>
    </citation>
    <scope>NUCLEOTIDE SEQUENCE [LARGE SCALE GENOMIC DNA]</scope>
    <source>
        <strain evidence="3 4">JEL478</strain>
    </source>
</reference>
<organism evidence="3 4">
    <name type="scientific">Gonapodya prolifera (strain JEL478)</name>
    <name type="common">Monoblepharis prolifera</name>
    <dbReference type="NCBI Taxonomy" id="1344416"/>
    <lineage>
        <taxon>Eukaryota</taxon>
        <taxon>Fungi</taxon>
        <taxon>Fungi incertae sedis</taxon>
        <taxon>Chytridiomycota</taxon>
        <taxon>Chytridiomycota incertae sedis</taxon>
        <taxon>Monoblepharidomycetes</taxon>
        <taxon>Monoblepharidales</taxon>
        <taxon>Gonapodyaceae</taxon>
        <taxon>Gonapodya</taxon>
    </lineage>
</organism>
<name>A0A139AFE4_GONPJ</name>
<evidence type="ECO:0000259" key="2">
    <source>
        <dbReference type="Pfam" id="PF10355"/>
    </source>
</evidence>
<dbReference type="PANTHER" id="PTHR31685:SF3">
    <property type="entry name" value="INTEGRAL MEMBRANE PROTEIN (AFU_ORTHOLOGUE AFUA_6G12730)"/>
    <property type="match status" value="1"/>
</dbReference>
<evidence type="ECO:0000313" key="4">
    <source>
        <dbReference type="Proteomes" id="UP000070544"/>
    </source>
</evidence>
<evidence type="ECO:0000256" key="1">
    <source>
        <dbReference type="SAM" id="MobiDB-lite"/>
    </source>
</evidence>
<keyword evidence="4" id="KW-1185">Reference proteome</keyword>
<feature type="compositionally biased region" description="Polar residues" evidence="1">
    <location>
        <begin position="175"/>
        <end position="184"/>
    </location>
</feature>
<dbReference type="InterPro" id="IPR018827">
    <property type="entry name" value="YTP1_C"/>
</dbReference>
<feature type="region of interest" description="Disordered" evidence="1">
    <location>
        <begin position="146"/>
        <end position="187"/>
    </location>
</feature>
<proteinExistence type="predicted"/>
<dbReference type="EMBL" id="KQ965761">
    <property type="protein sequence ID" value="KXS15531.1"/>
    <property type="molecule type" value="Genomic_DNA"/>
</dbReference>
<protein>
    <recommendedName>
        <fullName evidence="2">Protein YTP1-like C-terminal domain-containing protein</fullName>
    </recommendedName>
</protein>